<evidence type="ECO:0000313" key="2">
    <source>
        <dbReference type="EMBL" id="TMJ12838.1"/>
    </source>
</evidence>
<gene>
    <name evidence="2" type="ORF">E6G98_01920</name>
    <name evidence="1" type="ORF">E6G99_04635</name>
</gene>
<dbReference type="Proteomes" id="UP000318661">
    <property type="component" value="Unassembled WGS sequence"/>
</dbReference>
<reference evidence="3 4" key="1">
    <citation type="journal article" date="2019" name="Nat. Microbiol.">
        <title>Mediterranean grassland soil C-N compound turnover is dependent on rainfall and depth, and is mediated by genomically divergent microorganisms.</title>
        <authorList>
            <person name="Diamond S."/>
            <person name="Andeer P.F."/>
            <person name="Li Z."/>
            <person name="Crits-Christoph A."/>
            <person name="Burstein D."/>
            <person name="Anantharaman K."/>
            <person name="Lane K.R."/>
            <person name="Thomas B.C."/>
            <person name="Pan C."/>
            <person name="Northen T.R."/>
            <person name="Banfield J.F."/>
        </authorList>
    </citation>
    <scope>NUCLEOTIDE SEQUENCE [LARGE SCALE GENOMIC DNA]</scope>
    <source>
        <strain evidence="2">NP_1</strain>
        <strain evidence="1">NP_2</strain>
    </source>
</reference>
<dbReference type="EMBL" id="VBAJ01000108">
    <property type="protein sequence ID" value="TMJ08343.1"/>
    <property type="molecule type" value="Genomic_DNA"/>
</dbReference>
<organism evidence="1 4">
    <name type="scientific">Candidatus Segetimicrobium genomatis</name>
    <dbReference type="NCBI Taxonomy" id="2569760"/>
    <lineage>
        <taxon>Bacteria</taxon>
        <taxon>Bacillati</taxon>
        <taxon>Candidatus Sysuimicrobiota</taxon>
        <taxon>Candidatus Sysuimicrobiia</taxon>
        <taxon>Candidatus Sysuimicrobiales</taxon>
        <taxon>Candidatus Segetimicrobiaceae</taxon>
        <taxon>Candidatus Segetimicrobium</taxon>
    </lineage>
</organism>
<evidence type="ECO:0000313" key="1">
    <source>
        <dbReference type="EMBL" id="TMJ08343.1"/>
    </source>
</evidence>
<evidence type="ECO:0000313" key="3">
    <source>
        <dbReference type="Proteomes" id="UP000315217"/>
    </source>
</evidence>
<protein>
    <submittedName>
        <fullName evidence="1">Uncharacterized protein</fullName>
    </submittedName>
</protein>
<evidence type="ECO:0000313" key="4">
    <source>
        <dbReference type="Proteomes" id="UP000318661"/>
    </source>
</evidence>
<dbReference type="AlphaFoldDB" id="A0A537LK14"/>
<accession>A0A537LK14</accession>
<dbReference type="EMBL" id="VBAI01000014">
    <property type="protein sequence ID" value="TMJ12838.1"/>
    <property type="molecule type" value="Genomic_DNA"/>
</dbReference>
<proteinExistence type="predicted"/>
<name>A0A537LK14_9BACT</name>
<dbReference type="Proteomes" id="UP000315217">
    <property type="component" value="Unassembled WGS sequence"/>
</dbReference>
<comment type="caution">
    <text evidence="1">The sequence shown here is derived from an EMBL/GenBank/DDBJ whole genome shotgun (WGS) entry which is preliminary data.</text>
</comment>
<sequence length="108" mass="12334">MKDNEQIGSVRMPTITLDRTPDGRRVYIVDGRHYTEVPMGPGDAYRFLAELRLEMTGEDFRAFIARHRPHLGAVVLWRLGLGPTPVAPEEPNRVERARTELNRLLRAA</sequence>